<sequence>MKGKIIYGRSEVGRWKALVTPRCPQNLFLSIFMAQRLSTIRVCAVNYRSALWCENNTNAVAQSACLNISLPDFVHSCGEGRVMSPDSKDCTDKDECLDLPCLNGGTCINLEPKFRYRCDCTDGYRGKIAK</sequence>
<keyword evidence="1 2" id="KW-1015">Disulfide bond</keyword>
<dbReference type="SMART" id="SM00181">
    <property type="entry name" value="EGF"/>
    <property type="match status" value="1"/>
</dbReference>
<evidence type="ECO:0000313" key="5">
    <source>
        <dbReference type="Proteomes" id="UP001162164"/>
    </source>
</evidence>
<keyword evidence="2" id="KW-0245">EGF-like domain</keyword>
<name>A0ABQ9IUD9_9CUCU</name>
<reference evidence="4" key="1">
    <citation type="journal article" date="2023" name="Insect Mol. Biol.">
        <title>Genome sequencing provides insights into the evolution of gene families encoding plant cell wall-degrading enzymes in longhorned beetles.</title>
        <authorList>
            <person name="Shin N.R."/>
            <person name="Okamura Y."/>
            <person name="Kirsch R."/>
            <person name="Pauchet Y."/>
        </authorList>
    </citation>
    <scope>NUCLEOTIDE SEQUENCE</scope>
    <source>
        <strain evidence="4">MMC_N1</strain>
    </source>
</reference>
<dbReference type="Gene3D" id="2.10.25.10">
    <property type="entry name" value="Laminin"/>
    <property type="match status" value="1"/>
</dbReference>
<protein>
    <recommendedName>
        <fullName evidence="3">EGF-like domain-containing protein</fullName>
    </recommendedName>
</protein>
<organism evidence="4 5">
    <name type="scientific">Molorchus minor</name>
    <dbReference type="NCBI Taxonomy" id="1323400"/>
    <lineage>
        <taxon>Eukaryota</taxon>
        <taxon>Metazoa</taxon>
        <taxon>Ecdysozoa</taxon>
        <taxon>Arthropoda</taxon>
        <taxon>Hexapoda</taxon>
        <taxon>Insecta</taxon>
        <taxon>Pterygota</taxon>
        <taxon>Neoptera</taxon>
        <taxon>Endopterygota</taxon>
        <taxon>Coleoptera</taxon>
        <taxon>Polyphaga</taxon>
        <taxon>Cucujiformia</taxon>
        <taxon>Chrysomeloidea</taxon>
        <taxon>Cerambycidae</taxon>
        <taxon>Lamiinae</taxon>
        <taxon>Monochamini</taxon>
        <taxon>Molorchus</taxon>
    </lineage>
</organism>
<comment type="caution">
    <text evidence="2">Lacks conserved residue(s) required for the propagation of feature annotation.</text>
</comment>
<dbReference type="Proteomes" id="UP001162164">
    <property type="component" value="Unassembled WGS sequence"/>
</dbReference>
<evidence type="ECO:0000313" key="4">
    <source>
        <dbReference type="EMBL" id="KAJ8965457.1"/>
    </source>
</evidence>
<dbReference type="InterPro" id="IPR001881">
    <property type="entry name" value="EGF-like_Ca-bd_dom"/>
</dbReference>
<dbReference type="CDD" id="cd00054">
    <property type="entry name" value="EGF_CA"/>
    <property type="match status" value="1"/>
</dbReference>
<evidence type="ECO:0000259" key="3">
    <source>
        <dbReference type="PROSITE" id="PS50026"/>
    </source>
</evidence>
<feature type="domain" description="EGF-like" evidence="3">
    <location>
        <begin position="92"/>
        <end position="127"/>
    </location>
</feature>
<evidence type="ECO:0000256" key="1">
    <source>
        <dbReference type="ARBA" id="ARBA00023157"/>
    </source>
</evidence>
<proteinExistence type="predicted"/>
<gene>
    <name evidence="4" type="ORF">NQ317_001462</name>
</gene>
<feature type="disulfide bond" evidence="2">
    <location>
        <begin position="101"/>
        <end position="118"/>
    </location>
</feature>
<dbReference type="EMBL" id="JAPWTJ010002603">
    <property type="protein sequence ID" value="KAJ8965457.1"/>
    <property type="molecule type" value="Genomic_DNA"/>
</dbReference>
<keyword evidence="5" id="KW-1185">Reference proteome</keyword>
<dbReference type="SUPFAM" id="SSF57196">
    <property type="entry name" value="EGF/Laminin"/>
    <property type="match status" value="2"/>
</dbReference>
<dbReference type="Pfam" id="PF00008">
    <property type="entry name" value="EGF"/>
    <property type="match status" value="1"/>
</dbReference>
<comment type="caution">
    <text evidence="4">The sequence shown here is derived from an EMBL/GenBank/DDBJ whole genome shotgun (WGS) entry which is preliminary data.</text>
</comment>
<dbReference type="SMART" id="SM00179">
    <property type="entry name" value="EGF_CA"/>
    <property type="match status" value="1"/>
</dbReference>
<accession>A0ABQ9IUD9</accession>
<dbReference type="PROSITE" id="PS50026">
    <property type="entry name" value="EGF_3"/>
    <property type="match status" value="1"/>
</dbReference>
<dbReference type="InterPro" id="IPR000742">
    <property type="entry name" value="EGF"/>
</dbReference>
<evidence type="ECO:0000256" key="2">
    <source>
        <dbReference type="PROSITE-ProRule" id="PRU00076"/>
    </source>
</evidence>